<organism evidence="5 6">
    <name type="scientific">Roseovarius phycicola</name>
    <dbReference type="NCBI Taxonomy" id="3080976"/>
    <lineage>
        <taxon>Bacteria</taxon>
        <taxon>Pseudomonadati</taxon>
        <taxon>Pseudomonadota</taxon>
        <taxon>Alphaproteobacteria</taxon>
        <taxon>Rhodobacterales</taxon>
        <taxon>Roseobacteraceae</taxon>
        <taxon>Roseovarius</taxon>
    </lineage>
</organism>
<dbReference type="RefSeq" id="WP_338549497.1">
    <property type="nucleotide sequence ID" value="NZ_CP146069.1"/>
</dbReference>
<dbReference type="Pfam" id="PF07690">
    <property type="entry name" value="MFS_1"/>
    <property type="match status" value="1"/>
</dbReference>
<feature type="transmembrane region" description="Helical" evidence="4">
    <location>
        <begin position="208"/>
        <end position="232"/>
    </location>
</feature>
<feature type="transmembrane region" description="Helical" evidence="4">
    <location>
        <begin position="291"/>
        <end position="309"/>
    </location>
</feature>
<feature type="transmembrane region" description="Helical" evidence="4">
    <location>
        <begin position="75"/>
        <end position="94"/>
    </location>
</feature>
<feature type="transmembrane region" description="Helical" evidence="4">
    <location>
        <begin position="330"/>
        <end position="348"/>
    </location>
</feature>
<dbReference type="EMBL" id="CP146069">
    <property type="protein sequence ID" value="WWR46649.1"/>
    <property type="molecule type" value="Genomic_DNA"/>
</dbReference>
<gene>
    <name evidence="5" type="ORF">RZ517_00195</name>
</gene>
<sequence>MRTGTQRGVRVLVGASLLSAVLGSIHAFSVFLEPLETQFQASRGMVSLTYSGALIFLSLMVLFGHRIYGRASAPLLCLFAVLLGVVGASVAAFSQTLWGVWIGFSLFFGLANGIGYGFGLQISAQVNQGREGMAMGVVTAAYALGAVVSPILFEHGFSNGGFKTAMMGLALTILGVGLMSAILMRGIHYVASTRTSHSANATDVWQMWLAYFGGVMAGLMVIGHAAGIATTFDPNRAMWVAPAVVAGCNLVGSLLGGMAVDRMAARWVVGGFAMITAGALLLLAVVGAPAILMSLGLVGFAYGGTIAAWPSMISKRVSMAQSAKTYGRVFTAWGIAGVAGPWLAGTLYDGTGSYGIALVIAAMFAGVSVVMSGWILRSGVQTS</sequence>
<evidence type="ECO:0000256" key="3">
    <source>
        <dbReference type="ARBA" id="ARBA00023136"/>
    </source>
</evidence>
<evidence type="ECO:0000313" key="6">
    <source>
        <dbReference type="Proteomes" id="UP001364156"/>
    </source>
</evidence>
<dbReference type="InterPro" id="IPR036259">
    <property type="entry name" value="MFS_trans_sf"/>
</dbReference>
<feature type="transmembrane region" description="Helical" evidence="4">
    <location>
        <begin position="165"/>
        <end position="187"/>
    </location>
</feature>
<protein>
    <submittedName>
        <fullName evidence="5">MFS transporter</fullName>
    </submittedName>
</protein>
<dbReference type="PANTHER" id="PTHR11360">
    <property type="entry name" value="MONOCARBOXYLATE TRANSPORTER"/>
    <property type="match status" value="1"/>
</dbReference>
<evidence type="ECO:0000313" key="5">
    <source>
        <dbReference type="EMBL" id="WWR46649.1"/>
    </source>
</evidence>
<evidence type="ECO:0000256" key="2">
    <source>
        <dbReference type="ARBA" id="ARBA00022989"/>
    </source>
</evidence>
<feature type="transmembrane region" description="Helical" evidence="4">
    <location>
        <begin position="267"/>
        <end position="285"/>
    </location>
</feature>
<dbReference type="Proteomes" id="UP001364156">
    <property type="component" value="Chromosome"/>
</dbReference>
<accession>A0ABZ2HKC4</accession>
<feature type="transmembrane region" description="Helical" evidence="4">
    <location>
        <begin position="100"/>
        <end position="120"/>
    </location>
</feature>
<reference evidence="5 6" key="1">
    <citation type="submission" date="2023-10" db="EMBL/GenBank/DDBJ databases">
        <title>Roseovarius strain S88 nov., isolated from a marine algae.</title>
        <authorList>
            <person name="Lee M.W."/>
            <person name="Lee J.K."/>
            <person name="Kim J.M."/>
            <person name="Choi D.G."/>
            <person name="Baek J.H."/>
            <person name="Bayburt H."/>
            <person name="Jung J.J."/>
            <person name="Han D.M."/>
            <person name="Jeon C.O."/>
        </authorList>
    </citation>
    <scope>NUCLEOTIDE SEQUENCE [LARGE SCALE GENOMIC DNA]</scope>
    <source>
        <strain evidence="5 6">S88</strain>
    </source>
</reference>
<feature type="transmembrane region" description="Helical" evidence="4">
    <location>
        <begin position="132"/>
        <end position="153"/>
    </location>
</feature>
<dbReference type="SUPFAM" id="SSF103473">
    <property type="entry name" value="MFS general substrate transporter"/>
    <property type="match status" value="1"/>
</dbReference>
<dbReference type="InterPro" id="IPR050327">
    <property type="entry name" value="Proton-linked_MCT"/>
</dbReference>
<dbReference type="InterPro" id="IPR011701">
    <property type="entry name" value="MFS"/>
</dbReference>
<feature type="transmembrane region" description="Helical" evidence="4">
    <location>
        <begin position="43"/>
        <end position="63"/>
    </location>
</feature>
<dbReference type="Gene3D" id="1.20.1250.20">
    <property type="entry name" value="MFS general substrate transporter like domains"/>
    <property type="match status" value="2"/>
</dbReference>
<keyword evidence="1 4" id="KW-0812">Transmembrane</keyword>
<name>A0ABZ2HKC4_9RHOB</name>
<proteinExistence type="predicted"/>
<keyword evidence="2 4" id="KW-1133">Transmembrane helix</keyword>
<evidence type="ECO:0000256" key="1">
    <source>
        <dbReference type="ARBA" id="ARBA00022692"/>
    </source>
</evidence>
<feature type="transmembrane region" description="Helical" evidence="4">
    <location>
        <begin position="354"/>
        <end position="376"/>
    </location>
</feature>
<evidence type="ECO:0000256" key="4">
    <source>
        <dbReference type="SAM" id="Phobius"/>
    </source>
</evidence>
<feature type="transmembrane region" description="Helical" evidence="4">
    <location>
        <begin position="238"/>
        <end position="260"/>
    </location>
</feature>
<keyword evidence="6" id="KW-1185">Reference proteome</keyword>
<keyword evidence="3 4" id="KW-0472">Membrane</keyword>